<evidence type="ECO:0000313" key="3">
    <source>
        <dbReference type="Proteomes" id="UP000266723"/>
    </source>
</evidence>
<proteinExistence type="predicted"/>
<organism evidence="1">
    <name type="scientific">Brassica cretica</name>
    <name type="common">Mustard</name>
    <dbReference type="NCBI Taxonomy" id="69181"/>
    <lineage>
        <taxon>Eukaryota</taxon>
        <taxon>Viridiplantae</taxon>
        <taxon>Streptophyta</taxon>
        <taxon>Embryophyta</taxon>
        <taxon>Tracheophyta</taxon>
        <taxon>Spermatophyta</taxon>
        <taxon>Magnoliopsida</taxon>
        <taxon>eudicotyledons</taxon>
        <taxon>Gunneridae</taxon>
        <taxon>Pentapetalae</taxon>
        <taxon>rosids</taxon>
        <taxon>malvids</taxon>
        <taxon>Brassicales</taxon>
        <taxon>Brassicaceae</taxon>
        <taxon>Brassiceae</taxon>
        <taxon>Brassica</taxon>
    </lineage>
</organism>
<reference evidence="1" key="1">
    <citation type="submission" date="2019-12" db="EMBL/GenBank/DDBJ databases">
        <title>Genome sequencing and annotation of Brassica cretica.</title>
        <authorList>
            <person name="Studholme D.J."/>
            <person name="Sarris P.F."/>
        </authorList>
    </citation>
    <scope>NUCLEOTIDE SEQUENCE</scope>
    <source>
        <strain evidence="1">PFS-102/07</strain>
        <tissue evidence="1">Leaf</tissue>
    </source>
</reference>
<dbReference type="EMBL" id="QGKY02000164">
    <property type="protein sequence ID" value="KAF2593746.1"/>
    <property type="molecule type" value="Genomic_DNA"/>
</dbReference>
<dbReference type="Proteomes" id="UP000266723">
    <property type="component" value="Unassembled WGS sequence"/>
</dbReference>
<evidence type="ECO:0000313" key="1">
    <source>
        <dbReference type="EMBL" id="KAF2593746.1"/>
    </source>
</evidence>
<accession>A0A8S9KKB8</accession>
<reference evidence="2" key="2">
    <citation type="submission" date="2019-12" db="EMBL/GenBank/DDBJ databases">
        <authorList>
            <person name="Studholme D.J."/>
            <person name="Sarris P."/>
        </authorList>
    </citation>
    <scope>NUCLEOTIDE SEQUENCE</scope>
    <source>
        <strain evidence="2">PFS-1207/04</strain>
        <tissue evidence="2">Leaf</tissue>
    </source>
</reference>
<comment type="caution">
    <text evidence="1">The sequence shown here is derived from an EMBL/GenBank/DDBJ whole genome shotgun (WGS) entry which is preliminary data.</text>
</comment>
<evidence type="ECO:0000313" key="2">
    <source>
        <dbReference type="EMBL" id="KAF3518849.1"/>
    </source>
</evidence>
<name>A0A8S9KKB8_BRACR</name>
<keyword evidence="3" id="KW-1185">Reference proteome</keyword>
<dbReference type="AlphaFoldDB" id="A0A8S9KKB8"/>
<gene>
    <name evidence="2" type="ORF">DY000_02062111</name>
    <name evidence="1" type="ORF">F2Q70_00044356</name>
</gene>
<reference evidence="2 3" key="3">
    <citation type="journal article" date="2020" name="BMC Genomics">
        <title>Intraspecific diversification of the crop wild relative Brassica cretica Lam. using demographic model selection.</title>
        <authorList>
            <person name="Kioukis A."/>
            <person name="Michalopoulou V.A."/>
            <person name="Briers L."/>
            <person name="Pirintsos S."/>
            <person name="Studholme D.J."/>
            <person name="Pavlidis P."/>
            <person name="Sarris P.F."/>
        </authorList>
    </citation>
    <scope>NUCLEOTIDE SEQUENCE [LARGE SCALE GENOMIC DNA]</scope>
    <source>
        <strain evidence="3">cv. PFS-1207/04</strain>
        <strain evidence="2">PFS-1207/04</strain>
    </source>
</reference>
<sequence>MHFLWDACSNAIGLVILGAKENFNATTRGASLFPEEFRRFPRRRLVGDSRPCLRIVGSHLMENRWLSPLRESVAIFDKSRRLSSTNLGGSRLRFPVAILDGVNRWLSRRCESAVVAEFN</sequence>
<protein>
    <submittedName>
        <fullName evidence="1">Uncharacterized protein</fullName>
    </submittedName>
</protein>
<dbReference type="EMBL" id="QGKV02001556">
    <property type="protein sequence ID" value="KAF3518849.1"/>
    <property type="molecule type" value="Genomic_DNA"/>
</dbReference>